<feature type="domain" description="Carboxymuconolactone decarboxylase-like" evidence="1">
    <location>
        <begin position="23"/>
        <end position="101"/>
    </location>
</feature>
<evidence type="ECO:0000313" key="2">
    <source>
        <dbReference type="EMBL" id="TQV70648.1"/>
    </source>
</evidence>
<dbReference type="PANTHER" id="PTHR34846:SF10">
    <property type="entry name" value="CYTOPLASMIC PROTEIN"/>
    <property type="match status" value="1"/>
</dbReference>
<protein>
    <submittedName>
        <fullName evidence="2">Carboxymuconolactone decarboxylase family protein</fullName>
    </submittedName>
</protein>
<accession>A0A545T099</accession>
<sequence length="148" mass="16684">MKERNVTSANTINYLEESADVLGALENVEGVIAKRGIEPSLHHLVLLRASQINGCAFCVRMHTSDAREAGETDRRLDHLIVWKCVNDFTAREKAAFAWTEALTELHKVPDLDALRGELKKHFSEHEIASLTSIVAMINLWNRIQISNH</sequence>
<dbReference type="OrthoDB" id="9801997at2"/>
<name>A0A545T099_9PROT</name>
<dbReference type="GO" id="GO:0051920">
    <property type="term" value="F:peroxiredoxin activity"/>
    <property type="evidence" value="ECO:0007669"/>
    <property type="project" value="InterPro"/>
</dbReference>
<dbReference type="EMBL" id="VHSH01000016">
    <property type="protein sequence ID" value="TQV70648.1"/>
    <property type="molecule type" value="Genomic_DNA"/>
</dbReference>
<dbReference type="Proteomes" id="UP000315252">
    <property type="component" value="Unassembled WGS sequence"/>
</dbReference>
<dbReference type="AlphaFoldDB" id="A0A545T099"/>
<reference evidence="2 3" key="1">
    <citation type="submission" date="2019-06" db="EMBL/GenBank/DDBJ databases">
        <title>Whole genome sequence for Rhodospirillaceae sp. R148.</title>
        <authorList>
            <person name="Wang G."/>
        </authorList>
    </citation>
    <scope>NUCLEOTIDE SEQUENCE [LARGE SCALE GENOMIC DNA]</scope>
    <source>
        <strain evidence="2 3">R148</strain>
    </source>
</reference>
<dbReference type="PANTHER" id="PTHR34846">
    <property type="entry name" value="4-CARBOXYMUCONOLACTONE DECARBOXYLASE FAMILY PROTEIN (AFU_ORTHOLOGUE AFUA_6G11590)"/>
    <property type="match status" value="1"/>
</dbReference>
<proteinExistence type="predicted"/>
<dbReference type="InterPro" id="IPR029032">
    <property type="entry name" value="AhpD-like"/>
</dbReference>
<dbReference type="NCBIfam" id="TIGR00778">
    <property type="entry name" value="ahpD_dom"/>
    <property type="match status" value="1"/>
</dbReference>
<gene>
    <name evidence="2" type="ORF">FKG95_27715</name>
</gene>
<dbReference type="Gene3D" id="1.20.1290.10">
    <property type="entry name" value="AhpD-like"/>
    <property type="match status" value="1"/>
</dbReference>
<organism evidence="2 3">
    <name type="scientific">Denitrobaculum tricleocarpae</name>
    <dbReference type="NCBI Taxonomy" id="2591009"/>
    <lineage>
        <taxon>Bacteria</taxon>
        <taxon>Pseudomonadati</taxon>
        <taxon>Pseudomonadota</taxon>
        <taxon>Alphaproteobacteria</taxon>
        <taxon>Rhodospirillales</taxon>
        <taxon>Rhodospirillaceae</taxon>
        <taxon>Denitrobaculum</taxon>
    </lineage>
</organism>
<comment type="caution">
    <text evidence="2">The sequence shown here is derived from an EMBL/GenBank/DDBJ whole genome shotgun (WGS) entry which is preliminary data.</text>
</comment>
<keyword evidence="3" id="KW-1185">Reference proteome</keyword>
<dbReference type="InterPro" id="IPR004675">
    <property type="entry name" value="AhpD_core"/>
</dbReference>
<dbReference type="SUPFAM" id="SSF69118">
    <property type="entry name" value="AhpD-like"/>
    <property type="match status" value="1"/>
</dbReference>
<evidence type="ECO:0000259" key="1">
    <source>
        <dbReference type="Pfam" id="PF02627"/>
    </source>
</evidence>
<dbReference type="InterPro" id="IPR003779">
    <property type="entry name" value="CMD-like"/>
</dbReference>
<evidence type="ECO:0000313" key="3">
    <source>
        <dbReference type="Proteomes" id="UP000315252"/>
    </source>
</evidence>
<dbReference type="Pfam" id="PF02627">
    <property type="entry name" value="CMD"/>
    <property type="match status" value="1"/>
</dbReference>